<gene>
    <name evidence="7 10" type="primary">rplC</name>
    <name evidence="10" type="ORF">Pmgp_01533</name>
</gene>
<evidence type="ECO:0000256" key="3">
    <source>
        <dbReference type="ARBA" id="ARBA00022884"/>
    </source>
</evidence>
<evidence type="ECO:0000256" key="9">
    <source>
        <dbReference type="RuleBase" id="RU003906"/>
    </source>
</evidence>
<dbReference type="EMBL" id="QFFZ01000012">
    <property type="protein sequence ID" value="TEB11737.1"/>
    <property type="molecule type" value="Genomic_DNA"/>
</dbReference>
<keyword evidence="4 7" id="KW-0689">Ribosomal protein</keyword>
<dbReference type="NCBIfam" id="TIGR03625">
    <property type="entry name" value="L3_bact"/>
    <property type="match status" value="1"/>
</dbReference>
<evidence type="ECO:0000256" key="1">
    <source>
        <dbReference type="ARBA" id="ARBA00006540"/>
    </source>
</evidence>
<dbReference type="InterPro" id="IPR009000">
    <property type="entry name" value="Transl_B-barrel_sf"/>
</dbReference>
<name>A0A4Y7RU08_9FIRM</name>
<protein>
    <recommendedName>
        <fullName evidence="6 7">Large ribosomal subunit protein uL3</fullName>
    </recommendedName>
</protein>
<reference evidence="10 11" key="1">
    <citation type="journal article" date="2018" name="Environ. Microbiol.">
        <title>Novel energy conservation strategies and behaviour of Pelotomaculum schinkii driving syntrophic propionate catabolism.</title>
        <authorList>
            <person name="Hidalgo-Ahumada C.A.P."/>
            <person name="Nobu M.K."/>
            <person name="Narihiro T."/>
            <person name="Tamaki H."/>
            <person name="Liu W.T."/>
            <person name="Kamagata Y."/>
            <person name="Stams A.J.M."/>
            <person name="Imachi H."/>
            <person name="Sousa D.Z."/>
        </authorList>
    </citation>
    <scope>NUCLEOTIDE SEQUENCE [LARGE SCALE GENOMIC DNA]</scope>
    <source>
        <strain evidence="10 11">MGP</strain>
    </source>
</reference>
<evidence type="ECO:0000256" key="2">
    <source>
        <dbReference type="ARBA" id="ARBA00022730"/>
    </source>
</evidence>
<comment type="subunit">
    <text evidence="7 9">Part of the 50S ribosomal subunit. Forms a cluster with proteins L14 and L19.</text>
</comment>
<dbReference type="Proteomes" id="UP000297597">
    <property type="component" value="Unassembled WGS sequence"/>
</dbReference>
<dbReference type="PANTHER" id="PTHR11229">
    <property type="entry name" value="50S RIBOSOMAL PROTEIN L3"/>
    <property type="match status" value="1"/>
</dbReference>
<dbReference type="SUPFAM" id="SSF50447">
    <property type="entry name" value="Translation proteins"/>
    <property type="match status" value="1"/>
</dbReference>
<comment type="function">
    <text evidence="7 9">One of the primary rRNA binding proteins, it binds directly near the 3'-end of the 23S rRNA, where it nucleates assembly of the 50S subunit.</text>
</comment>
<evidence type="ECO:0000256" key="8">
    <source>
        <dbReference type="RuleBase" id="RU003905"/>
    </source>
</evidence>
<dbReference type="RefSeq" id="WP_134213415.1">
    <property type="nucleotide sequence ID" value="NZ_QFFZ01000012.1"/>
</dbReference>
<evidence type="ECO:0000313" key="11">
    <source>
        <dbReference type="Proteomes" id="UP000297597"/>
    </source>
</evidence>
<comment type="caution">
    <text evidence="10">The sequence shown here is derived from an EMBL/GenBank/DDBJ whole genome shotgun (WGS) entry which is preliminary data.</text>
</comment>
<proteinExistence type="inferred from homology"/>
<dbReference type="FunFam" id="3.30.160.810:FF:000001">
    <property type="entry name" value="50S ribosomal protein L3"/>
    <property type="match status" value="1"/>
</dbReference>
<dbReference type="InterPro" id="IPR000597">
    <property type="entry name" value="Ribosomal_uL3"/>
</dbReference>
<dbReference type="GO" id="GO:0022625">
    <property type="term" value="C:cytosolic large ribosomal subunit"/>
    <property type="evidence" value="ECO:0007669"/>
    <property type="project" value="TreeGrafter"/>
</dbReference>
<dbReference type="GO" id="GO:0019843">
    <property type="term" value="F:rRNA binding"/>
    <property type="evidence" value="ECO:0007669"/>
    <property type="project" value="UniProtKB-UniRule"/>
</dbReference>
<evidence type="ECO:0000256" key="5">
    <source>
        <dbReference type="ARBA" id="ARBA00023274"/>
    </source>
</evidence>
<dbReference type="HAMAP" id="MF_01325_B">
    <property type="entry name" value="Ribosomal_uL3_B"/>
    <property type="match status" value="1"/>
</dbReference>
<dbReference type="InterPro" id="IPR019926">
    <property type="entry name" value="Ribosomal_uL3_CS"/>
</dbReference>
<dbReference type="InterPro" id="IPR019927">
    <property type="entry name" value="Ribosomal_uL3_bac/org-type"/>
</dbReference>
<evidence type="ECO:0000313" key="10">
    <source>
        <dbReference type="EMBL" id="TEB11737.1"/>
    </source>
</evidence>
<sequence>MPKGILGKKIGMTQIFTDQGIAIPVTVIEAGPCLVVQTKTPGKDGYSAIQIGFGDKRERLFTKPLKGQFTKAGVRPLRYLRELRVADPEAYKVGQEIKADIFTAGEKVDVVGTTKGKGFAGGIKRHGFHRGPMAHGSKYHRRPGSLGAKGPARVFKGRKLPGHLGAERVTVQNLEVVIVDADRNMLAVKGAVPGPKGGLVLVKPSTKSRED</sequence>
<dbReference type="Pfam" id="PF00297">
    <property type="entry name" value="Ribosomal_L3"/>
    <property type="match status" value="1"/>
</dbReference>
<evidence type="ECO:0000256" key="4">
    <source>
        <dbReference type="ARBA" id="ARBA00022980"/>
    </source>
</evidence>
<accession>A0A4Y7RU08</accession>
<dbReference type="OrthoDB" id="9806135at2"/>
<evidence type="ECO:0000256" key="7">
    <source>
        <dbReference type="HAMAP-Rule" id="MF_01325"/>
    </source>
</evidence>
<keyword evidence="2 7" id="KW-0699">rRNA-binding</keyword>
<evidence type="ECO:0000256" key="6">
    <source>
        <dbReference type="ARBA" id="ARBA00035243"/>
    </source>
</evidence>
<keyword evidence="11" id="KW-1185">Reference proteome</keyword>
<organism evidence="10 11">
    <name type="scientific">Pelotomaculum propionicicum</name>
    <dbReference type="NCBI Taxonomy" id="258475"/>
    <lineage>
        <taxon>Bacteria</taxon>
        <taxon>Bacillati</taxon>
        <taxon>Bacillota</taxon>
        <taxon>Clostridia</taxon>
        <taxon>Eubacteriales</taxon>
        <taxon>Desulfotomaculaceae</taxon>
        <taxon>Pelotomaculum</taxon>
    </lineage>
</organism>
<dbReference type="PROSITE" id="PS00474">
    <property type="entry name" value="RIBOSOMAL_L3"/>
    <property type="match status" value="1"/>
</dbReference>
<keyword evidence="3 7" id="KW-0694">RNA-binding</keyword>
<dbReference type="AlphaFoldDB" id="A0A4Y7RU08"/>
<dbReference type="Gene3D" id="3.30.160.810">
    <property type="match status" value="1"/>
</dbReference>
<dbReference type="FunFam" id="2.40.30.10:FF:000004">
    <property type="entry name" value="50S ribosomal protein L3"/>
    <property type="match status" value="1"/>
</dbReference>
<keyword evidence="5 7" id="KW-0687">Ribonucleoprotein</keyword>
<dbReference type="PANTHER" id="PTHR11229:SF16">
    <property type="entry name" value="LARGE RIBOSOMAL SUBUNIT PROTEIN UL3C"/>
    <property type="match status" value="1"/>
</dbReference>
<dbReference type="Gene3D" id="2.40.30.10">
    <property type="entry name" value="Translation factors"/>
    <property type="match status" value="1"/>
</dbReference>
<dbReference type="GO" id="GO:0006412">
    <property type="term" value="P:translation"/>
    <property type="evidence" value="ECO:0007669"/>
    <property type="project" value="UniProtKB-UniRule"/>
</dbReference>
<comment type="similarity">
    <text evidence="1 7 8">Belongs to the universal ribosomal protein uL3 family.</text>
</comment>
<dbReference type="GO" id="GO:0003735">
    <property type="term" value="F:structural constituent of ribosome"/>
    <property type="evidence" value="ECO:0007669"/>
    <property type="project" value="UniProtKB-UniRule"/>
</dbReference>